<organism evidence="2 3">
    <name type="scientific">Lepidothrix coronata</name>
    <name type="common">blue-crowned manakin</name>
    <dbReference type="NCBI Taxonomy" id="321398"/>
    <lineage>
        <taxon>Eukaryota</taxon>
        <taxon>Metazoa</taxon>
        <taxon>Chordata</taxon>
        <taxon>Craniata</taxon>
        <taxon>Vertebrata</taxon>
        <taxon>Euteleostomi</taxon>
        <taxon>Archelosauria</taxon>
        <taxon>Archosauria</taxon>
        <taxon>Dinosauria</taxon>
        <taxon>Saurischia</taxon>
        <taxon>Theropoda</taxon>
        <taxon>Coelurosauria</taxon>
        <taxon>Aves</taxon>
        <taxon>Neognathae</taxon>
        <taxon>Neoaves</taxon>
        <taxon>Telluraves</taxon>
        <taxon>Australaves</taxon>
        <taxon>Passeriformes</taxon>
        <taxon>Pipridae</taxon>
        <taxon>Lepidothrix</taxon>
    </lineage>
</organism>
<evidence type="ECO:0000313" key="3">
    <source>
        <dbReference type="RefSeq" id="XP_017661544.1"/>
    </source>
</evidence>
<dbReference type="Proteomes" id="UP000504624">
    <property type="component" value="Unplaced"/>
</dbReference>
<dbReference type="InterPro" id="IPR043502">
    <property type="entry name" value="DNA/RNA_pol_sf"/>
</dbReference>
<feature type="domain" description="Reverse transcriptase" evidence="1">
    <location>
        <begin position="16"/>
        <end position="193"/>
    </location>
</feature>
<name>A0A6J0GI77_9PASS</name>
<dbReference type="PROSITE" id="PS50878">
    <property type="entry name" value="RT_POL"/>
    <property type="match status" value="1"/>
</dbReference>
<gene>
    <name evidence="3" type="primary">LOC108493064</name>
</gene>
<proteinExistence type="predicted"/>
<evidence type="ECO:0000259" key="1">
    <source>
        <dbReference type="PROSITE" id="PS50878"/>
    </source>
</evidence>
<dbReference type="OrthoDB" id="10063195at2759"/>
<dbReference type="PANTHER" id="PTHR47027:SF20">
    <property type="entry name" value="REVERSE TRANSCRIPTASE-LIKE PROTEIN WITH RNA-DIRECTED DNA POLYMERASE DOMAIN"/>
    <property type="match status" value="1"/>
</dbReference>
<dbReference type="SUPFAM" id="SSF56672">
    <property type="entry name" value="DNA/RNA polymerases"/>
    <property type="match status" value="1"/>
</dbReference>
<sequence>HGGLALHTKFHKSVVHCWELGELPSDLRDAVIITLYKKKGIKSDCSNYRGITLLSIAGKILARILLNRLIPAIAEEILPESQCGFRANRSTTDMVFVLSQLQEKCREQNKDLYVTFVDITKAFDTVSRKGLWQILEQLGCPPKFLKMIISLHEDQHGQVRYGNTLSESFLIKNGVKQGCVLAPTLFTVFFSMM</sequence>
<dbReference type="AlphaFoldDB" id="A0A6J0GI77"/>
<dbReference type="Pfam" id="PF00078">
    <property type="entry name" value="RVT_1"/>
    <property type="match status" value="1"/>
</dbReference>
<dbReference type="GeneID" id="108493064"/>
<reference evidence="3" key="1">
    <citation type="submission" date="2025-08" db="UniProtKB">
        <authorList>
            <consortium name="RefSeq"/>
        </authorList>
    </citation>
    <scope>IDENTIFICATION</scope>
</reference>
<dbReference type="PANTHER" id="PTHR47027">
    <property type="entry name" value="REVERSE TRANSCRIPTASE DOMAIN-CONTAINING PROTEIN"/>
    <property type="match status" value="1"/>
</dbReference>
<dbReference type="RefSeq" id="XP_017661544.1">
    <property type="nucleotide sequence ID" value="XM_017806055.1"/>
</dbReference>
<accession>A0A6J0GI77</accession>
<feature type="non-terminal residue" evidence="3">
    <location>
        <position position="193"/>
    </location>
</feature>
<keyword evidence="2" id="KW-1185">Reference proteome</keyword>
<protein>
    <submittedName>
        <fullName evidence="3">LOW QUALITY PROTEIN: RNA-directed DNA polymerase from mobile element jockey-like</fullName>
    </submittedName>
</protein>
<feature type="non-terminal residue" evidence="3">
    <location>
        <position position="1"/>
    </location>
</feature>
<evidence type="ECO:0000313" key="2">
    <source>
        <dbReference type="Proteomes" id="UP000504624"/>
    </source>
</evidence>
<dbReference type="InterPro" id="IPR000477">
    <property type="entry name" value="RT_dom"/>
</dbReference>
<dbReference type="CDD" id="cd01650">
    <property type="entry name" value="RT_nLTR_like"/>
    <property type="match status" value="1"/>
</dbReference>